<dbReference type="PANTHER" id="PTHR46250">
    <property type="entry name" value="MYB/SANT-LIKE DNA-BINDING DOMAIN PROTEIN-RELATED"/>
    <property type="match status" value="1"/>
</dbReference>
<evidence type="ECO:0000313" key="3">
    <source>
        <dbReference type="Proteomes" id="UP000701853"/>
    </source>
</evidence>
<proteinExistence type="predicted"/>
<name>A0A8J5Z2E5_9ROSI</name>
<reference evidence="2 3" key="1">
    <citation type="journal article" date="2021" name="bioRxiv">
        <title>The Gossypium anomalum genome as a resource for cotton improvement and evolutionary analysis of hybrid incompatibility.</title>
        <authorList>
            <person name="Grover C.E."/>
            <person name="Yuan D."/>
            <person name="Arick M.A."/>
            <person name="Miller E.R."/>
            <person name="Hu G."/>
            <person name="Peterson D.G."/>
            <person name="Wendel J.F."/>
            <person name="Udall J.A."/>
        </authorList>
    </citation>
    <scope>NUCLEOTIDE SEQUENCE [LARGE SCALE GENOMIC DNA]</scope>
    <source>
        <strain evidence="2">JFW-Udall</strain>
        <tissue evidence="2">Leaf</tissue>
    </source>
</reference>
<protein>
    <recommendedName>
        <fullName evidence="1">Myb/SANT-like domain-containing protein</fullName>
    </recommendedName>
</protein>
<dbReference type="EMBL" id="JAHUZN010000003">
    <property type="protein sequence ID" value="KAG8498854.1"/>
    <property type="molecule type" value="Genomic_DNA"/>
</dbReference>
<evidence type="ECO:0000259" key="1">
    <source>
        <dbReference type="Pfam" id="PF12776"/>
    </source>
</evidence>
<feature type="domain" description="Myb/SANT-like" evidence="1">
    <location>
        <begin position="141"/>
        <end position="238"/>
    </location>
</feature>
<gene>
    <name evidence="2" type="ORF">CXB51_005237</name>
</gene>
<dbReference type="OrthoDB" id="1699974at2759"/>
<keyword evidence="3" id="KW-1185">Reference proteome</keyword>
<dbReference type="AlphaFoldDB" id="A0A8J5Z2E5"/>
<comment type="caution">
    <text evidence="2">The sequence shown here is derived from an EMBL/GenBank/DDBJ whole genome shotgun (WGS) entry which is preliminary data.</text>
</comment>
<dbReference type="Proteomes" id="UP000701853">
    <property type="component" value="Chromosome 3"/>
</dbReference>
<evidence type="ECO:0000313" key="2">
    <source>
        <dbReference type="EMBL" id="KAG8498854.1"/>
    </source>
</evidence>
<organism evidence="2 3">
    <name type="scientific">Gossypium anomalum</name>
    <dbReference type="NCBI Taxonomy" id="47600"/>
    <lineage>
        <taxon>Eukaryota</taxon>
        <taxon>Viridiplantae</taxon>
        <taxon>Streptophyta</taxon>
        <taxon>Embryophyta</taxon>
        <taxon>Tracheophyta</taxon>
        <taxon>Spermatophyta</taxon>
        <taxon>Magnoliopsida</taxon>
        <taxon>eudicotyledons</taxon>
        <taxon>Gunneridae</taxon>
        <taxon>Pentapetalae</taxon>
        <taxon>rosids</taxon>
        <taxon>malvids</taxon>
        <taxon>Malvales</taxon>
        <taxon>Malvaceae</taxon>
        <taxon>Malvoideae</taxon>
        <taxon>Gossypium</taxon>
    </lineage>
</organism>
<sequence>MSKETVSRSFHNVLNVVIRLQDVLFKKTEPIRANSTDPRWKWFKNCLGALDGTHIKIREGSITDGRVLRDAISRIHGLKVPNAELGEGLPSNVIDDDEPNIVNIHPSDAWATWRMELANKIYARVFTIKCFFPKFRGTKRKWVLEEDAALVACMVDLHNVGTFNADTRFKAGYLNELEKMSEKVLPHAMLKAKPNLESRIRTLKRDWSIIYDMLSRKNNSGFGWDEHRQLVVVEDASYKEAAQFKHRSLPYYVQLTAIYAKDQATGKDAQTAADIIKEINVEDVATTNTHEERNYFYGREANVSLDDMDLSATQTQQLKTKVIPHFPKKKKKISDASDSSTSFNDAATLLEKNIRTVALKSVRVLPPKC</sequence>
<dbReference type="PANTHER" id="PTHR46250:SF17">
    <property type="entry name" value="MYB_SANT-LIKE DOMAIN-CONTAINING PROTEIN"/>
    <property type="match status" value="1"/>
</dbReference>
<dbReference type="Pfam" id="PF12776">
    <property type="entry name" value="Myb_DNA-bind_3"/>
    <property type="match status" value="1"/>
</dbReference>
<dbReference type="InterPro" id="IPR024752">
    <property type="entry name" value="Myb/SANT-like_dom"/>
</dbReference>
<accession>A0A8J5Z2E5</accession>